<protein>
    <submittedName>
        <fullName evidence="2">Uncharacterized protein</fullName>
    </submittedName>
</protein>
<name>A0AAW1JDB3_POPJA</name>
<evidence type="ECO:0000256" key="1">
    <source>
        <dbReference type="SAM" id="MobiDB-lite"/>
    </source>
</evidence>
<dbReference type="AlphaFoldDB" id="A0AAW1JDB3"/>
<evidence type="ECO:0000313" key="2">
    <source>
        <dbReference type="EMBL" id="KAK9700829.1"/>
    </source>
</evidence>
<comment type="caution">
    <text evidence="2">The sequence shown here is derived from an EMBL/GenBank/DDBJ whole genome shotgun (WGS) entry which is preliminary data.</text>
</comment>
<reference evidence="2 3" key="1">
    <citation type="journal article" date="2024" name="BMC Genomics">
        <title>De novo assembly and annotation of Popillia japonica's genome with initial clues to its potential as an invasive pest.</title>
        <authorList>
            <person name="Cucini C."/>
            <person name="Boschi S."/>
            <person name="Funari R."/>
            <person name="Cardaioli E."/>
            <person name="Iannotti N."/>
            <person name="Marturano G."/>
            <person name="Paoli F."/>
            <person name="Bruttini M."/>
            <person name="Carapelli A."/>
            <person name="Frati F."/>
            <person name="Nardi F."/>
        </authorList>
    </citation>
    <scope>NUCLEOTIDE SEQUENCE [LARGE SCALE GENOMIC DNA]</scope>
    <source>
        <strain evidence="2">DMR45628</strain>
    </source>
</reference>
<gene>
    <name evidence="2" type="ORF">QE152_g31003</name>
</gene>
<dbReference type="EMBL" id="JASPKY010000429">
    <property type="protein sequence ID" value="KAK9700829.1"/>
    <property type="molecule type" value="Genomic_DNA"/>
</dbReference>
<accession>A0AAW1JDB3</accession>
<keyword evidence="3" id="KW-1185">Reference proteome</keyword>
<feature type="region of interest" description="Disordered" evidence="1">
    <location>
        <begin position="13"/>
        <end position="34"/>
    </location>
</feature>
<organism evidence="2 3">
    <name type="scientific">Popillia japonica</name>
    <name type="common">Japanese beetle</name>
    <dbReference type="NCBI Taxonomy" id="7064"/>
    <lineage>
        <taxon>Eukaryota</taxon>
        <taxon>Metazoa</taxon>
        <taxon>Ecdysozoa</taxon>
        <taxon>Arthropoda</taxon>
        <taxon>Hexapoda</taxon>
        <taxon>Insecta</taxon>
        <taxon>Pterygota</taxon>
        <taxon>Neoptera</taxon>
        <taxon>Endopterygota</taxon>
        <taxon>Coleoptera</taxon>
        <taxon>Polyphaga</taxon>
        <taxon>Scarabaeiformia</taxon>
        <taxon>Scarabaeidae</taxon>
        <taxon>Rutelinae</taxon>
        <taxon>Popillia</taxon>
    </lineage>
</organism>
<dbReference type="Proteomes" id="UP001458880">
    <property type="component" value="Unassembled WGS sequence"/>
</dbReference>
<proteinExistence type="predicted"/>
<sequence length="77" mass="8622">MCIESRVLLEYTEESNPDAAVEDSPSAQEGDEQVYDSEAIIDNETTRYAMGGGRRIVNVMCNPPYRRTHSGQCRLPV</sequence>
<evidence type="ECO:0000313" key="3">
    <source>
        <dbReference type="Proteomes" id="UP001458880"/>
    </source>
</evidence>